<proteinExistence type="predicted"/>
<dbReference type="PANTHER" id="PTHR30273:SF2">
    <property type="entry name" value="PROTEIN FECR"/>
    <property type="match status" value="1"/>
</dbReference>
<dbReference type="Proteomes" id="UP001500742">
    <property type="component" value="Unassembled WGS sequence"/>
</dbReference>
<dbReference type="Gene3D" id="3.55.50.30">
    <property type="match status" value="1"/>
</dbReference>
<comment type="caution">
    <text evidence="4">The sequence shown here is derived from an EMBL/GenBank/DDBJ whole genome shotgun (WGS) entry which is preliminary data.</text>
</comment>
<evidence type="ECO:0000259" key="2">
    <source>
        <dbReference type="Pfam" id="PF04773"/>
    </source>
</evidence>
<dbReference type="Pfam" id="PF16344">
    <property type="entry name" value="FecR_C"/>
    <property type="match status" value="1"/>
</dbReference>
<keyword evidence="1" id="KW-1133">Transmembrane helix</keyword>
<name>A0ABP7R1R0_9SPHI</name>
<dbReference type="PANTHER" id="PTHR30273">
    <property type="entry name" value="PERIPLASMIC SIGNAL SENSOR AND SIGMA FACTOR ACTIVATOR FECR-RELATED"/>
    <property type="match status" value="1"/>
</dbReference>
<feature type="transmembrane region" description="Helical" evidence="1">
    <location>
        <begin position="78"/>
        <end position="99"/>
    </location>
</feature>
<reference evidence="5" key="1">
    <citation type="journal article" date="2019" name="Int. J. Syst. Evol. Microbiol.">
        <title>The Global Catalogue of Microorganisms (GCM) 10K type strain sequencing project: providing services to taxonomists for standard genome sequencing and annotation.</title>
        <authorList>
            <consortium name="The Broad Institute Genomics Platform"/>
            <consortium name="The Broad Institute Genome Sequencing Center for Infectious Disease"/>
            <person name="Wu L."/>
            <person name="Ma J."/>
        </authorList>
    </citation>
    <scope>NUCLEOTIDE SEQUENCE [LARGE SCALE GENOMIC DNA]</scope>
    <source>
        <strain evidence="5">JCM 16601</strain>
    </source>
</reference>
<evidence type="ECO:0000259" key="3">
    <source>
        <dbReference type="Pfam" id="PF16344"/>
    </source>
</evidence>
<accession>A0ABP7R1R0</accession>
<keyword evidence="5" id="KW-1185">Reference proteome</keyword>
<feature type="domain" description="FecR protein" evidence="2">
    <location>
        <begin position="114"/>
        <end position="208"/>
    </location>
</feature>
<sequence>MSQQDMEKLLDRYLSGEASASEKERVEQWLANTNNPSAEWHQMAAADRTQWLSFLYSSIRQDIDNKGAKVVPIKRSKILWRSIAAVAAVLIIFFSVYLIQSATNNDDAVVEQTVLKTGINQKQQLTLADGSKVWVNAGSELTYPKTFDGKTREVYLSGEAYFDINHDVTRPFLIHTGKVITTVLGTAFNIKEDKVSHTIVVTVTRGKVSVGNGNKTLGILTPNQQISYRTDSQTAVQAQVDVTQVIAWQQQEIHFEDISFANAATVLEKRFKVKISFSNEKVKKCQFTGTSLNGDNLNKILKVICAFNGATYKTNADGSINIDGPGCDQ</sequence>
<dbReference type="PIRSF" id="PIRSF018266">
    <property type="entry name" value="FecR"/>
    <property type="match status" value="1"/>
</dbReference>
<dbReference type="InterPro" id="IPR006860">
    <property type="entry name" value="FecR"/>
</dbReference>
<keyword evidence="1" id="KW-0812">Transmembrane</keyword>
<dbReference type="Pfam" id="PF04773">
    <property type="entry name" value="FecR"/>
    <property type="match status" value="1"/>
</dbReference>
<evidence type="ECO:0000313" key="4">
    <source>
        <dbReference type="EMBL" id="GAA3991261.1"/>
    </source>
</evidence>
<feature type="domain" description="Protein FecR C-terminal" evidence="3">
    <location>
        <begin position="253"/>
        <end position="316"/>
    </location>
</feature>
<dbReference type="RefSeq" id="WP_259086575.1">
    <property type="nucleotide sequence ID" value="NZ_BAAAZC010000031.1"/>
</dbReference>
<dbReference type="InterPro" id="IPR032508">
    <property type="entry name" value="FecR_C"/>
</dbReference>
<protein>
    <submittedName>
        <fullName evidence="4">FecR domain-containing protein</fullName>
    </submittedName>
</protein>
<dbReference type="InterPro" id="IPR012373">
    <property type="entry name" value="Ferrdict_sens_TM"/>
</dbReference>
<dbReference type="EMBL" id="BAAAZC010000031">
    <property type="protein sequence ID" value="GAA3991261.1"/>
    <property type="molecule type" value="Genomic_DNA"/>
</dbReference>
<organism evidence="4 5">
    <name type="scientific">Mucilaginibacter dorajii</name>
    <dbReference type="NCBI Taxonomy" id="692994"/>
    <lineage>
        <taxon>Bacteria</taxon>
        <taxon>Pseudomonadati</taxon>
        <taxon>Bacteroidota</taxon>
        <taxon>Sphingobacteriia</taxon>
        <taxon>Sphingobacteriales</taxon>
        <taxon>Sphingobacteriaceae</taxon>
        <taxon>Mucilaginibacter</taxon>
    </lineage>
</organism>
<keyword evidence="1" id="KW-0472">Membrane</keyword>
<evidence type="ECO:0000256" key="1">
    <source>
        <dbReference type="SAM" id="Phobius"/>
    </source>
</evidence>
<evidence type="ECO:0000313" key="5">
    <source>
        <dbReference type="Proteomes" id="UP001500742"/>
    </source>
</evidence>
<gene>
    <name evidence="4" type="ORF">GCM10022210_51450</name>
</gene>
<dbReference type="Gene3D" id="2.60.120.1440">
    <property type="match status" value="1"/>
</dbReference>